<dbReference type="Gene3D" id="3.20.20.140">
    <property type="entry name" value="Metal-dependent hydrolases"/>
    <property type="match status" value="1"/>
</dbReference>
<dbReference type="SUPFAM" id="SSF51556">
    <property type="entry name" value="Metallo-dependent hydrolases"/>
    <property type="match status" value="1"/>
</dbReference>
<evidence type="ECO:0000256" key="6">
    <source>
        <dbReference type="ARBA" id="ARBA00022833"/>
    </source>
</evidence>
<feature type="signal peptide" evidence="7">
    <location>
        <begin position="1"/>
        <end position="22"/>
    </location>
</feature>
<keyword evidence="4" id="KW-0479">Metal-binding</keyword>
<keyword evidence="6" id="KW-0862">Zinc</keyword>
<comment type="caution">
    <text evidence="9">The sequence shown here is derived from an EMBL/GenBank/DDBJ whole genome shotgun (WGS) entry which is preliminary data.</text>
</comment>
<evidence type="ECO:0000259" key="8">
    <source>
        <dbReference type="Pfam" id="PF00962"/>
    </source>
</evidence>
<feature type="domain" description="Adenosine deaminase" evidence="8">
    <location>
        <begin position="67"/>
        <end position="414"/>
    </location>
</feature>
<dbReference type="PANTHER" id="PTHR11409">
    <property type="entry name" value="ADENOSINE DEAMINASE"/>
    <property type="match status" value="1"/>
</dbReference>
<evidence type="ECO:0000313" key="10">
    <source>
        <dbReference type="Proteomes" id="UP001608902"/>
    </source>
</evidence>
<evidence type="ECO:0000256" key="7">
    <source>
        <dbReference type="SAM" id="SignalP"/>
    </source>
</evidence>
<dbReference type="Proteomes" id="UP001608902">
    <property type="component" value="Unassembled WGS sequence"/>
</dbReference>
<comment type="similarity">
    <text evidence="2">Belongs to the metallo-dependent hydrolases superfamily. Adenosine and AMP deaminases family.</text>
</comment>
<dbReference type="AlphaFoldDB" id="A0ABD6ER17"/>
<dbReference type="EMBL" id="JBGFUD010007796">
    <property type="protein sequence ID" value="MFH4981751.1"/>
    <property type="molecule type" value="Genomic_DNA"/>
</dbReference>
<dbReference type="FunFam" id="3.20.20.140:FF:000057">
    <property type="entry name" value="Adenosine deaminase"/>
    <property type="match status" value="1"/>
</dbReference>
<accession>A0ABD6ER17</accession>
<gene>
    <name evidence="9" type="ORF">AB6A40_008460</name>
</gene>
<keyword evidence="10" id="KW-1185">Reference proteome</keyword>
<dbReference type="EC" id="3.5.4.4" evidence="3"/>
<evidence type="ECO:0000313" key="9">
    <source>
        <dbReference type="EMBL" id="MFH4981751.1"/>
    </source>
</evidence>
<dbReference type="PANTHER" id="PTHR11409:SF43">
    <property type="entry name" value="ADENOSINE DEAMINASE"/>
    <property type="match status" value="1"/>
</dbReference>
<evidence type="ECO:0000256" key="4">
    <source>
        <dbReference type="ARBA" id="ARBA00022723"/>
    </source>
</evidence>
<dbReference type="GO" id="GO:0004000">
    <property type="term" value="F:adenosine deaminase activity"/>
    <property type="evidence" value="ECO:0007669"/>
    <property type="project" value="UniProtKB-ARBA"/>
</dbReference>
<comment type="cofactor">
    <cofactor evidence="1">
        <name>Zn(2+)</name>
        <dbReference type="ChEBI" id="CHEBI:29105"/>
    </cofactor>
</comment>
<proteinExistence type="inferred from homology"/>
<keyword evidence="5" id="KW-0378">Hydrolase</keyword>
<organism evidence="9 10">
    <name type="scientific">Gnathostoma spinigerum</name>
    <dbReference type="NCBI Taxonomy" id="75299"/>
    <lineage>
        <taxon>Eukaryota</taxon>
        <taxon>Metazoa</taxon>
        <taxon>Ecdysozoa</taxon>
        <taxon>Nematoda</taxon>
        <taxon>Chromadorea</taxon>
        <taxon>Rhabditida</taxon>
        <taxon>Spirurina</taxon>
        <taxon>Gnathostomatomorpha</taxon>
        <taxon>Gnathostomatoidea</taxon>
        <taxon>Gnathostomatidae</taxon>
        <taxon>Gnathostoma</taxon>
    </lineage>
</organism>
<protein>
    <recommendedName>
        <fullName evidence="3">adenosine deaminase</fullName>
        <ecNumber evidence="3">3.5.4.4</ecNumber>
    </recommendedName>
</protein>
<dbReference type="InterPro" id="IPR032466">
    <property type="entry name" value="Metal_Hydrolase"/>
</dbReference>
<keyword evidence="7" id="KW-0732">Signal</keyword>
<evidence type="ECO:0000256" key="1">
    <source>
        <dbReference type="ARBA" id="ARBA00001947"/>
    </source>
</evidence>
<reference evidence="9 10" key="1">
    <citation type="submission" date="2024-08" db="EMBL/GenBank/DDBJ databases">
        <title>Gnathostoma spinigerum genome.</title>
        <authorList>
            <person name="Gonzalez-Bertolin B."/>
            <person name="Monzon S."/>
            <person name="Zaballos A."/>
            <person name="Jimenez P."/>
            <person name="Dekumyoy P."/>
            <person name="Varona S."/>
            <person name="Cuesta I."/>
            <person name="Sumanam S."/>
            <person name="Adisakwattana P."/>
            <person name="Gasser R.B."/>
            <person name="Hernandez-Gonzalez A."/>
            <person name="Young N.D."/>
            <person name="Perteguer M.J."/>
        </authorList>
    </citation>
    <scope>NUCLEOTIDE SEQUENCE [LARGE SCALE GENOMIC DNA]</scope>
    <source>
        <strain evidence="9">AL3</strain>
        <tissue evidence="9">Liver</tissue>
    </source>
</reference>
<dbReference type="InterPro" id="IPR001365">
    <property type="entry name" value="A_deaminase_dom"/>
</dbReference>
<dbReference type="NCBIfam" id="TIGR01430">
    <property type="entry name" value="aden_deam"/>
    <property type="match status" value="1"/>
</dbReference>
<evidence type="ECO:0000256" key="5">
    <source>
        <dbReference type="ARBA" id="ARBA00022801"/>
    </source>
</evidence>
<dbReference type="GO" id="GO:0046872">
    <property type="term" value="F:metal ion binding"/>
    <property type="evidence" value="ECO:0007669"/>
    <property type="project" value="UniProtKB-KW"/>
</dbReference>
<dbReference type="InterPro" id="IPR006330">
    <property type="entry name" value="Ado/ade_deaminase"/>
</dbReference>
<dbReference type="Pfam" id="PF00962">
    <property type="entry name" value="A_deaminase"/>
    <property type="match status" value="1"/>
</dbReference>
<evidence type="ECO:0000256" key="3">
    <source>
        <dbReference type="ARBA" id="ARBA00012784"/>
    </source>
</evidence>
<feature type="chain" id="PRO_5044835570" description="adenosine deaminase" evidence="7">
    <location>
        <begin position="23"/>
        <end position="419"/>
    </location>
</feature>
<name>A0ABD6ER17_9BILA</name>
<evidence type="ECO:0000256" key="2">
    <source>
        <dbReference type="ARBA" id="ARBA00006676"/>
    </source>
</evidence>
<sequence>MDETNYAGRLAVFLTCFSSTFTLLLTASHQRPQTVLTNVSNRKMASMNETIPVLPVTEEDRKLFSFPKVILHLHLDGSVRLSTLFELAKEKESDLECVTDFEEFKKRLTIHRPVDLSQMLAPFDLFLPLLVGDADAIERVAYEMCEDQARDGVIYFEARYSPHFLSNTVQNTASSRPGGPFRGKGDLTPKDVVKAVKRGFDRGEKDFSIKARQILCFIRGFDSWMHDVLVLAKEMSSYGVVGIDGAGTSIAAGEDYDESVVKLYKEALEAGIHRTLHAGESGGANEVVKAVETMHVERIGHGYHILDDEKAYKEIAIKQKIHLEACPYSSVMTGSVKPNWTQHPVKRWADDRINFSISMDDPTCFENTIITEMKLAYQEIGLTITQLWECMLNAAQSSFASDADKKEIIKKIEEAKPQC</sequence>